<gene>
    <name evidence="2" type="ORF">AMECASPLE_034659</name>
</gene>
<protein>
    <submittedName>
        <fullName evidence="2">Uncharacterized protein</fullName>
    </submittedName>
</protein>
<feature type="transmembrane region" description="Helical" evidence="1">
    <location>
        <begin position="90"/>
        <end position="109"/>
    </location>
</feature>
<keyword evidence="1" id="KW-0472">Membrane</keyword>
<keyword evidence="3" id="KW-1185">Reference proteome</keyword>
<comment type="caution">
    <text evidence="2">The sequence shown here is derived from an EMBL/GenBank/DDBJ whole genome shotgun (WGS) entry which is preliminary data.</text>
</comment>
<sequence>MLWVFFSHGCTFGGGFVFGGLVGAHLHGVGFVHGFHFGCSLLRAVLRCLVCCDVGVVVLCEAALAYVFCTAGGCRWARRLHQASRPYAEVGFACLLGGSWWVVCAGDWWSPPYPYRCMEGCVVLL</sequence>
<dbReference type="Proteomes" id="UP001469553">
    <property type="component" value="Unassembled WGS sequence"/>
</dbReference>
<evidence type="ECO:0000313" key="3">
    <source>
        <dbReference type="Proteomes" id="UP001469553"/>
    </source>
</evidence>
<evidence type="ECO:0000256" key="1">
    <source>
        <dbReference type="SAM" id="Phobius"/>
    </source>
</evidence>
<keyword evidence="1" id="KW-0812">Transmembrane</keyword>
<keyword evidence="1" id="KW-1133">Transmembrane helix</keyword>
<evidence type="ECO:0000313" key="2">
    <source>
        <dbReference type="EMBL" id="MEQ2316654.1"/>
    </source>
</evidence>
<accession>A0ABV1AES2</accession>
<reference evidence="2 3" key="1">
    <citation type="submission" date="2021-06" db="EMBL/GenBank/DDBJ databases">
        <authorList>
            <person name="Palmer J.M."/>
        </authorList>
    </citation>
    <scope>NUCLEOTIDE SEQUENCE [LARGE SCALE GENOMIC DNA]</scope>
    <source>
        <strain evidence="2 3">AS_MEX2019</strain>
        <tissue evidence="2">Muscle</tissue>
    </source>
</reference>
<organism evidence="2 3">
    <name type="scientific">Ameca splendens</name>
    <dbReference type="NCBI Taxonomy" id="208324"/>
    <lineage>
        <taxon>Eukaryota</taxon>
        <taxon>Metazoa</taxon>
        <taxon>Chordata</taxon>
        <taxon>Craniata</taxon>
        <taxon>Vertebrata</taxon>
        <taxon>Euteleostomi</taxon>
        <taxon>Actinopterygii</taxon>
        <taxon>Neopterygii</taxon>
        <taxon>Teleostei</taxon>
        <taxon>Neoteleostei</taxon>
        <taxon>Acanthomorphata</taxon>
        <taxon>Ovalentaria</taxon>
        <taxon>Atherinomorphae</taxon>
        <taxon>Cyprinodontiformes</taxon>
        <taxon>Goodeidae</taxon>
        <taxon>Ameca</taxon>
    </lineage>
</organism>
<name>A0ABV1AES2_9TELE</name>
<dbReference type="EMBL" id="JAHRIP010089600">
    <property type="protein sequence ID" value="MEQ2316654.1"/>
    <property type="molecule type" value="Genomic_DNA"/>
</dbReference>
<feature type="transmembrane region" description="Helical" evidence="1">
    <location>
        <begin position="12"/>
        <end position="32"/>
    </location>
</feature>
<feature type="transmembrane region" description="Helical" evidence="1">
    <location>
        <begin position="44"/>
        <end position="69"/>
    </location>
</feature>
<proteinExistence type="predicted"/>